<feature type="transmembrane region" description="Helical" evidence="6">
    <location>
        <begin position="73"/>
        <end position="92"/>
    </location>
</feature>
<evidence type="ECO:0000256" key="4">
    <source>
        <dbReference type="ARBA" id="ARBA00022989"/>
    </source>
</evidence>
<keyword evidence="9" id="KW-1185">Reference proteome</keyword>
<dbReference type="PANTHER" id="PTHR43124:SF3">
    <property type="entry name" value="CHLORAMPHENICOL EFFLUX PUMP RV0191"/>
    <property type="match status" value="1"/>
</dbReference>
<feature type="transmembrane region" description="Helical" evidence="6">
    <location>
        <begin position="42"/>
        <end position="61"/>
    </location>
</feature>
<organism evidence="8 9">
    <name type="scientific">Reyranella humidisoli</name>
    <dbReference type="NCBI Taxonomy" id="2849149"/>
    <lineage>
        <taxon>Bacteria</taxon>
        <taxon>Pseudomonadati</taxon>
        <taxon>Pseudomonadota</taxon>
        <taxon>Alphaproteobacteria</taxon>
        <taxon>Hyphomicrobiales</taxon>
        <taxon>Reyranellaceae</taxon>
        <taxon>Reyranella</taxon>
    </lineage>
</organism>
<feature type="transmembrane region" description="Helical" evidence="6">
    <location>
        <begin position="207"/>
        <end position="228"/>
    </location>
</feature>
<proteinExistence type="predicted"/>
<feature type="domain" description="Major facilitator superfamily (MFS) profile" evidence="7">
    <location>
        <begin position="7"/>
        <end position="398"/>
    </location>
</feature>
<feature type="transmembrane region" description="Helical" evidence="6">
    <location>
        <begin position="248"/>
        <end position="269"/>
    </location>
</feature>
<name>A0ABS6IFU9_9HYPH</name>
<reference evidence="8 9" key="1">
    <citation type="submission" date="2021-06" db="EMBL/GenBank/DDBJ databases">
        <authorList>
            <person name="Lee D.H."/>
        </authorList>
    </citation>
    <scope>NUCLEOTIDE SEQUENCE [LARGE SCALE GENOMIC DNA]</scope>
    <source>
        <strain evidence="8 9">MMS21-HV4-11</strain>
    </source>
</reference>
<comment type="caution">
    <text evidence="8">The sequence shown here is derived from an EMBL/GenBank/DDBJ whole genome shotgun (WGS) entry which is preliminary data.</text>
</comment>
<evidence type="ECO:0000313" key="8">
    <source>
        <dbReference type="EMBL" id="MBU8873459.1"/>
    </source>
</evidence>
<feature type="transmembrane region" description="Helical" evidence="6">
    <location>
        <begin position="340"/>
        <end position="361"/>
    </location>
</feature>
<evidence type="ECO:0000313" key="9">
    <source>
        <dbReference type="Proteomes" id="UP000727907"/>
    </source>
</evidence>
<evidence type="ECO:0000256" key="5">
    <source>
        <dbReference type="ARBA" id="ARBA00023136"/>
    </source>
</evidence>
<evidence type="ECO:0000256" key="6">
    <source>
        <dbReference type="SAM" id="Phobius"/>
    </source>
</evidence>
<accession>A0ABS6IFU9</accession>
<dbReference type="InterPro" id="IPR020846">
    <property type="entry name" value="MFS_dom"/>
</dbReference>
<dbReference type="Proteomes" id="UP000727907">
    <property type="component" value="Unassembled WGS sequence"/>
</dbReference>
<dbReference type="InterPro" id="IPR011701">
    <property type="entry name" value="MFS"/>
</dbReference>
<evidence type="ECO:0000256" key="3">
    <source>
        <dbReference type="ARBA" id="ARBA00022692"/>
    </source>
</evidence>
<protein>
    <submittedName>
        <fullName evidence="8">MFS transporter</fullName>
    </submittedName>
</protein>
<keyword evidence="4 6" id="KW-1133">Transmembrane helix</keyword>
<evidence type="ECO:0000259" key="7">
    <source>
        <dbReference type="PROSITE" id="PS50850"/>
    </source>
</evidence>
<comment type="subcellular location">
    <subcellularLocation>
        <location evidence="1">Cell membrane</location>
        <topology evidence="1">Multi-pass membrane protein</topology>
    </subcellularLocation>
</comment>
<feature type="transmembrane region" description="Helical" evidence="6">
    <location>
        <begin position="159"/>
        <end position="179"/>
    </location>
</feature>
<sequence>MKLVFTAFLPFALGYFLSFLFRSLNAVVAPALRSELGLDDAAIGIVTSMYLATFVLAQLPAGVALDRFGPRRVAPVMLLVTALGAAVFALGHDVVTLGIGRALIGLGLSVALMCGFKANVLYWPLGRLPLVNAVMMTFGGLGAAMATRPAQWLLVDFDWRQVFLGLAGITVAVAIYQLLAAPAYERGGKGRLADELRGLMGVLRAPLFWRAGLAPTFSLGVWVCYTSFWAAGWLRDVAHLDEPSVGVALFALSIAIVPGYFFSGMIVDLLHRRGVRGGRVLLVYGLLFLAIHVPIALNVTAIPKLLWFTYVMFGGMTVVCYALVTRAFAPGLAGRVNTTLNLICMLIAFVVQAAIGPALAWMETTQGLARAEAYQVVTVALLVIQAVAWAWFAMSREARDLP</sequence>
<evidence type="ECO:0000256" key="2">
    <source>
        <dbReference type="ARBA" id="ARBA00022475"/>
    </source>
</evidence>
<feature type="transmembrane region" description="Helical" evidence="6">
    <location>
        <begin position="128"/>
        <end position="147"/>
    </location>
</feature>
<feature type="transmembrane region" description="Helical" evidence="6">
    <location>
        <begin position="373"/>
        <end position="392"/>
    </location>
</feature>
<dbReference type="PROSITE" id="PS50850">
    <property type="entry name" value="MFS"/>
    <property type="match status" value="1"/>
</dbReference>
<keyword evidence="5 6" id="KW-0472">Membrane</keyword>
<dbReference type="PANTHER" id="PTHR43124">
    <property type="entry name" value="PURINE EFFLUX PUMP PBUE"/>
    <property type="match status" value="1"/>
</dbReference>
<feature type="transmembrane region" description="Helical" evidence="6">
    <location>
        <begin position="307"/>
        <end position="328"/>
    </location>
</feature>
<dbReference type="Pfam" id="PF07690">
    <property type="entry name" value="MFS_1"/>
    <property type="match status" value="1"/>
</dbReference>
<gene>
    <name evidence="8" type="ORF">KQ910_06770</name>
</gene>
<dbReference type="InterPro" id="IPR050189">
    <property type="entry name" value="MFS_Efflux_Transporters"/>
</dbReference>
<dbReference type="RefSeq" id="WP_216957699.1">
    <property type="nucleotide sequence ID" value="NZ_JAHOPB010000001.1"/>
</dbReference>
<keyword evidence="3 6" id="KW-0812">Transmembrane</keyword>
<feature type="transmembrane region" description="Helical" evidence="6">
    <location>
        <begin position="98"/>
        <end position="116"/>
    </location>
</feature>
<evidence type="ECO:0000256" key="1">
    <source>
        <dbReference type="ARBA" id="ARBA00004651"/>
    </source>
</evidence>
<dbReference type="EMBL" id="JAHOPB010000001">
    <property type="protein sequence ID" value="MBU8873459.1"/>
    <property type="molecule type" value="Genomic_DNA"/>
</dbReference>
<keyword evidence="2" id="KW-1003">Cell membrane</keyword>
<feature type="transmembrane region" description="Helical" evidence="6">
    <location>
        <begin position="281"/>
        <end position="301"/>
    </location>
</feature>